<evidence type="ECO:0000256" key="2">
    <source>
        <dbReference type="SAM" id="MobiDB-lite"/>
    </source>
</evidence>
<dbReference type="AlphaFoldDB" id="A0A2J6S8R9"/>
<dbReference type="Gene3D" id="3.30.160.60">
    <property type="entry name" value="Classic Zinc Finger"/>
    <property type="match status" value="1"/>
</dbReference>
<dbReference type="OrthoDB" id="427030at2759"/>
<keyword evidence="1" id="KW-0479">Metal-binding</keyword>
<gene>
    <name evidence="4" type="ORF">L207DRAFT_522600</name>
</gene>
<keyword evidence="1" id="KW-0863">Zinc-finger</keyword>
<evidence type="ECO:0000313" key="5">
    <source>
        <dbReference type="Proteomes" id="UP000235786"/>
    </source>
</evidence>
<evidence type="ECO:0000256" key="1">
    <source>
        <dbReference type="PROSITE-ProRule" id="PRU00042"/>
    </source>
</evidence>
<evidence type="ECO:0000259" key="3">
    <source>
        <dbReference type="PROSITE" id="PS50157"/>
    </source>
</evidence>
<dbReference type="Proteomes" id="UP000235786">
    <property type="component" value="Unassembled WGS sequence"/>
</dbReference>
<organism evidence="4 5">
    <name type="scientific">Hyaloscypha variabilis (strain UAMH 11265 / GT02V1 / F)</name>
    <name type="common">Meliniomyces variabilis</name>
    <dbReference type="NCBI Taxonomy" id="1149755"/>
    <lineage>
        <taxon>Eukaryota</taxon>
        <taxon>Fungi</taxon>
        <taxon>Dikarya</taxon>
        <taxon>Ascomycota</taxon>
        <taxon>Pezizomycotina</taxon>
        <taxon>Leotiomycetes</taxon>
        <taxon>Helotiales</taxon>
        <taxon>Hyaloscyphaceae</taxon>
        <taxon>Hyaloscypha</taxon>
        <taxon>Hyaloscypha variabilis</taxon>
    </lineage>
</organism>
<proteinExistence type="predicted"/>
<feature type="domain" description="C2H2-type" evidence="3">
    <location>
        <begin position="265"/>
        <end position="292"/>
    </location>
</feature>
<dbReference type="InterPro" id="IPR036236">
    <property type="entry name" value="Znf_C2H2_sf"/>
</dbReference>
<name>A0A2J6S8R9_HYAVF</name>
<dbReference type="GO" id="GO:0008270">
    <property type="term" value="F:zinc ion binding"/>
    <property type="evidence" value="ECO:0007669"/>
    <property type="project" value="UniProtKB-KW"/>
</dbReference>
<accession>A0A2J6S8R9</accession>
<feature type="region of interest" description="Disordered" evidence="2">
    <location>
        <begin position="1"/>
        <end position="22"/>
    </location>
</feature>
<keyword evidence="5" id="KW-1185">Reference proteome</keyword>
<evidence type="ECO:0000313" key="4">
    <source>
        <dbReference type="EMBL" id="PMD47159.1"/>
    </source>
</evidence>
<keyword evidence="1" id="KW-0862">Zinc</keyword>
<dbReference type="SUPFAM" id="SSF57667">
    <property type="entry name" value="beta-beta-alpha zinc fingers"/>
    <property type="match status" value="1"/>
</dbReference>
<sequence length="342" mass="37047">MTLKLGESNHPPSKNPVQPDQAVDADHKNSALIALSPDTAPLSSNFTNNSGSWGSHNSILNENWDDFSISPLFDDPALSSQIPPASEDGGLVSNLAGIGSEVRLEQDSQMVAYNGSCLDGLDAFQLGTEGQFNLPLAGANSSAIDAQFSSLTRGPTQFSWTDILIDGWNDESRHYTVENPAVREPQQASGSSIGTDNVSQTGPVPVPEPNSTIDPRILAEFHESANHELQRGVAEEDSTWRILGYIIGNQTHLATRLGDDEDKIHSCSNCSKSFDLRCKLTKHEKSHTKPIKCLLSECDYACTSELDLMRHYNSKHTADDEKNLFPVKNSIVKAPSVGGTIC</sequence>
<protein>
    <recommendedName>
        <fullName evidence="3">C2H2-type domain-containing protein</fullName>
    </recommendedName>
</protein>
<feature type="compositionally biased region" description="Polar residues" evidence="2">
    <location>
        <begin position="186"/>
        <end position="202"/>
    </location>
</feature>
<dbReference type="PROSITE" id="PS00028">
    <property type="entry name" value="ZINC_FINGER_C2H2_1"/>
    <property type="match status" value="2"/>
</dbReference>
<dbReference type="InterPro" id="IPR013087">
    <property type="entry name" value="Znf_C2H2_type"/>
</dbReference>
<dbReference type="PROSITE" id="PS50157">
    <property type="entry name" value="ZINC_FINGER_C2H2_2"/>
    <property type="match status" value="1"/>
</dbReference>
<dbReference type="SMART" id="SM00355">
    <property type="entry name" value="ZnF_C2H2"/>
    <property type="match status" value="2"/>
</dbReference>
<feature type="region of interest" description="Disordered" evidence="2">
    <location>
        <begin position="181"/>
        <end position="210"/>
    </location>
</feature>
<reference evidence="4 5" key="1">
    <citation type="submission" date="2016-04" db="EMBL/GenBank/DDBJ databases">
        <title>A degradative enzymes factory behind the ericoid mycorrhizal symbiosis.</title>
        <authorList>
            <consortium name="DOE Joint Genome Institute"/>
            <person name="Martino E."/>
            <person name="Morin E."/>
            <person name="Grelet G."/>
            <person name="Kuo A."/>
            <person name="Kohler A."/>
            <person name="Daghino S."/>
            <person name="Barry K."/>
            <person name="Choi C."/>
            <person name="Cichocki N."/>
            <person name="Clum A."/>
            <person name="Copeland A."/>
            <person name="Hainaut M."/>
            <person name="Haridas S."/>
            <person name="Labutti K."/>
            <person name="Lindquist E."/>
            <person name="Lipzen A."/>
            <person name="Khouja H.-R."/>
            <person name="Murat C."/>
            <person name="Ohm R."/>
            <person name="Olson A."/>
            <person name="Spatafora J."/>
            <person name="Veneault-Fourrey C."/>
            <person name="Henrissat B."/>
            <person name="Grigoriev I."/>
            <person name="Martin F."/>
            <person name="Perotto S."/>
        </authorList>
    </citation>
    <scope>NUCLEOTIDE SEQUENCE [LARGE SCALE GENOMIC DNA]</scope>
    <source>
        <strain evidence="4 5">F</strain>
    </source>
</reference>
<dbReference type="EMBL" id="KZ613938">
    <property type="protein sequence ID" value="PMD47159.1"/>
    <property type="molecule type" value="Genomic_DNA"/>
</dbReference>